<dbReference type="PANTHER" id="PTHR24214">
    <property type="entry name" value="PDZ AND LIM DOMAIN PROTEIN ZASP"/>
    <property type="match status" value="1"/>
</dbReference>
<organism evidence="6 7">
    <name type="scientific">Venturia nashicola</name>
    <dbReference type="NCBI Taxonomy" id="86259"/>
    <lineage>
        <taxon>Eukaryota</taxon>
        <taxon>Fungi</taxon>
        <taxon>Dikarya</taxon>
        <taxon>Ascomycota</taxon>
        <taxon>Pezizomycotina</taxon>
        <taxon>Dothideomycetes</taxon>
        <taxon>Pleosporomycetidae</taxon>
        <taxon>Venturiales</taxon>
        <taxon>Venturiaceae</taxon>
        <taxon>Venturia</taxon>
    </lineage>
</organism>
<dbReference type="GO" id="GO:0003779">
    <property type="term" value="F:actin binding"/>
    <property type="evidence" value="ECO:0007669"/>
    <property type="project" value="TreeGrafter"/>
</dbReference>
<dbReference type="GO" id="GO:0004497">
    <property type="term" value="F:monooxygenase activity"/>
    <property type="evidence" value="ECO:0007669"/>
    <property type="project" value="UniProtKB-KW"/>
</dbReference>
<dbReference type="GO" id="GO:0001725">
    <property type="term" value="C:stress fiber"/>
    <property type="evidence" value="ECO:0007669"/>
    <property type="project" value="TreeGrafter"/>
</dbReference>
<evidence type="ECO:0000256" key="1">
    <source>
        <dbReference type="ARBA" id="ARBA00022723"/>
    </source>
</evidence>
<feature type="domain" description="LIM zinc-binding" evidence="5">
    <location>
        <begin position="622"/>
        <end position="684"/>
    </location>
</feature>
<dbReference type="GO" id="GO:0030695">
    <property type="term" value="F:GTPase regulator activity"/>
    <property type="evidence" value="ECO:0007669"/>
    <property type="project" value="UniProtKB-ARBA"/>
</dbReference>
<name>A0A4Z1NZK0_9PEZI</name>
<comment type="caution">
    <text evidence="6">The sequence shown here is derived from an EMBL/GenBank/DDBJ whole genome shotgun (WGS) entry which is preliminary data.</text>
</comment>
<evidence type="ECO:0000313" key="6">
    <source>
        <dbReference type="EMBL" id="TID21552.1"/>
    </source>
</evidence>
<proteinExistence type="predicted"/>
<keyword evidence="1 4" id="KW-0479">Metal-binding</keyword>
<dbReference type="Gene3D" id="2.10.110.10">
    <property type="entry name" value="Cysteine Rich Protein"/>
    <property type="match status" value="3"/>
</dbReference>
<keyword evidence="6" id="KW-0560">Oxidoreductase</keyword>
<evidence type="ECO:0000256" key="4">
    <source>
        <dbReference type="PROSITE-ProRule" id="PRU00125"/>
    </source>
</evidence>
<protein>
    <submittedName>
        <fullName evidence="6">Dimethyl-sulfide monooxygenase</fullName>
    </submittedName>
</protein>
<dbReference type="Proteomes" id="UP000298493">
    <property type="component" value="Unassembled WGS sequence"/>
</dbReference>
<dbReference type="InterPro" id="IPR031348">
    <property type="entry name" value="PigL_N"/>
</dbReference>
<dbReference type="SMART" id="SM00132">
    <property type="entry name" value="LIM"/>
    <property type="match status" value="2"/>
</dbReference>
<dbReference type="GO" id="GO:0051371">
    <property type="term" value="F:muscle alpha-actinin binding"/>
    <property type="evidence" value="ECO:0007669"/>
    <property type="project" value="TreeGrafter"/>
</dbReference>
<dbReference type="AlphaFoldDB" id="A0A4Z1NZK0"/>
<dbReference type="InterPro" id="IPR011990">
    <property type="entry name" value="TPR-like_helical_dom_sf"/>
</dbReference>
<dbReference type="STRING" id="86259.A0A4Z1NZK0"/>
<dbReference type="PANTHER" id="PTHR24214:SF61">
    <property type="entry name" value="PDZ AND LIM DOMAIN PROTEIN 3-LIKE"/>
    <property type="match status" value="1"/>
</dbReference>
<dbReference type="Gene3D" id="1.25.40.10">
    <property type="entry name" value="Tetratricopeptide repeat domain"/>
    <property type="match status" value="1"/>
</dbReference>
<dbReference type="GO" id="GO:0030036">
    <property type="term" value="P:actin cytoskeleton organization"/>
    <property type="evidence" value="ECO:0007669"/>
    <property type="project" value="TreeGrafter"/>
</dbReference>
<keyword evidence="2 4" id="KW-0862">Zinc</keyword>
<dbReference type="Pfam" id="PF17111">
    <property type="entry name" value="PigL_N"/>
    <property type="match status" value="1"/>
</dbReference>
<keyword evidence="3 4" id="KW-0440">LIM domain</keyword>
<evidence type="ECO:0000313" key="7">
    <source>
        <dbReference type="Proteomes" id="UP000298493"/>
    </source>
</evidence>
<evidence type="ECO:0000256" key="2">
    <source>
        <dbReference type="ARBA" id="ARBA00022833"/>
    </source>
</evidence>
<dbReference type="SUPFAM" id="SSF48452">
    <property type="entry name" value="TPR-like"/>
    <property type="match status" value="1"/>
</dbReference>
<keyword evidence="7" id="KW-1185">Reference proteome</keyword>
<dbReference type="InterPro" id="IPR001781">
    <property type="entry name" value="Znf_LIM"/>
</dbReference>
<dbReference type="GO" id="GO:0046872">
    <property type="term" value="F:metal ion binding"/>
    <property type="evidence" value="ECO:0007669"/>
    <property type="project" value="UniProtKB-KW"/>
</dbReference>
<dbReference type="SUPFAM" id="SSF57716">
    <property type="entry name" value="Glucocorticoid receptor-like (DNA-binding domain)"/>
    <property type="match status" value="2"/>
</dbReference>
<keyword evidence="6" id="KW-0503">Monooxygenase</keyword>
<dbReference type="Pfam" id="PF00412">
    <property type="entry name" value="LIM"/>
    <property type="match status" value="2"/>
</dbReference>
<evidence type="ECO:0000256" key="3">
    <source>
        <dbReference type="ARBA" id="ARBA00023038"/>
    </source>
</evidence>
<dbReference type="PROSITE" id="PS50023">
    <property type="entry name" value="LIM_DOMAIN_2"/>
    <property type="match status" value="1"/>
</dbReference>
<accession>A0A4Z1NZK0</accession>
<reference evidence="6 7" key="1">
    <citation type="submission" date="2019-04" db="EMBL/GenBank/DDBJ databases">
        <title>High contiguity whole genome sequence and gene annotation resource for two Venturia nashicola isolates.</title>
        <authorList>
            <person name="Prokchorchik M."/>
            <person name="Won K."/>
            <person name="Lee Y."/>
            <person name="Choi E.D."/>
            <person name="Segonzac C."/>
            <person name="Sohn K.H."/>
        </authorList>
    </citation>
    <scope>NUCLEOTIDE SEQUENCE [LARGE SCALE GENOMIC DNA]</scope>
    <source>
        <strain evidence="6 7">PRI2</strain>
    </source>
</reference>
<evidence type="ECO:0000259" key="5">
    <source>
        <dbReference type="PROSITE" id="PS50023"/>
    </source>
</evidence>
<dbReference type="EMBL" id="SNSC02000009">
    <property type="protein sequence ID" value="TID21552.1"/>
    <property type="molecule type" value="Genomic_DNA"/>
</dbReference>
<gene>
    <name evidence="6" type="ORF">E6O75_ATG04947</name>
</gene>
<sequence length="719" mass="80980">MDPLSIATGSASLATSCFKIGSILYTFIDETRSVDKNVAAFIAEVQGLLHVLETVSKSLNHDALVGLRSSDHVHLWTMVEASLQECGTTLDKLETMLQDLNGTANSRFGVLRRPIMKVRLNMKLKEIGDFQQQVRSHYSGMQLTLGTINVNSSQQKISRQLTDLKDQITLANTLALQQGTAQPGSSLDKMQDSRRISKHLRNLARDAESLRSSASTVIERDRSTVWGGSVLGDQLSNDQYRDIRNWIPPPVEEESLEGESIGSGPISDAITIRAESDSESDLEQELVEMFEKRGLQKLADKKYEEAEKFLCKAISLRSPFSKTTTSLEHVKASLADCYCQQAKWEDADRLLSELSDSRNKLDILALHSLHAVSHSYFGKANLDAADRMCRKALLGKKKLLGKTHESYYHTLLLLACICDAKGDEVQGDAWRHFLPASLESQARPVPLDHQLRPKFRPSALLEVPQEIPQSWDIQPTPKSAAREAINLSQQRRHQRRMRKYFANKASLPAGLDERQVAITQLLDDLHSQDDLLYDEHEPEILSRPGPEIPTLLTPPLQRRLFCHLSLHIRRGQFVRALGDIYHLGCFTCKDCGTIVASRFFPVQDGPIESPLCETDYFRRLDLLCAGCGSACRGSYITALERKYHTECFKCQTDGCNRVFGAADSYYEHEDGVYCREHYSKHHALRCTKCQEAILVQFVEVGDNDYWHPECYGLDRLPKS</sequence>
<dbReference type="InterPro" id="IPR050604">
    <property type="entry name" value="PDZ-LIM_domain"/>
</dbReference>
<dbReference type="GO" id="GO:0031941">
    <property type="term" value="C:filamentous actin"/>
    <property type="evidence" value="ECO:0007669"/>
    <property type="project" value="TreeGrafter"/>
</dbReference>